<feature type="compositionally biased region" description="Polar residues" evidence="2">
    <location>
        <begin position="509"/>
        <end position="520"/>
    </location>
</feature>
<reference evidence="4 5" key="1">
    <citation type="submission" date="2023-01" db="EMBL/GenBank/DDBJ databases">
        <authorList>
            <person name="Kreplak J."/>
        </authorList>
    </citation>
    <scope>NUCLEOTIDE SEQUENCE [LARGE SCALE GENOMIC DNA]</scope>
</reference>
<name>A0AAV1A108_VICFA</name>
<keyword evidence="5" id="KW-1185">Reference proteome</keyword>
<evidence type="ECO:0000256" key="1">
    <source>
        <dbReference type="ARBA" id="ARBA00022664"/>
    </source>
</evidence>
<feature type="compositionally biased region" description="Low complexity" evidence="2">
    <location>
        <begin position="652"/>
        <end position="694"/>
    </location>
</feature>
<dbReference type="AlphaFoldDB" id="A0AAV1A108"/>
<dbReference type="GO" id="GO:0006369">
    <property type="term" value="P:termination of RNA polymerase II transcription"/>
    <property type="evidence" value="ECO:0007669"/>
    <property type="project" value="InterPro"/>
</dbReference>
<dbReference type="InterPro" id="IPR045154">
    <property type="entry name" value="PCF11-like"/>
</dbReference>
<dbReference type="InterPro" id="IPR047415">
    <property type="entry name" value="Pcf11_CID"/>
</dbReference>
<feature type="domain" description="CID" evidence="3">
    <location>
        <begin position="69"/>
        <end position="197"/>
    </location>
</feature>
<feature type="region of interest" description="Disordered" evidence="2">
    <location>
        <begin position="274"/>
        <end position="299"/>
    </location>
</feature>
<dbReference type="PANTHER" id="PTHR15921">
    <property type="entry name" value="PRE-MRNA CLEAVAGE COMPLEX II"/>
    <property type="match status" value="1"/>
</dbReference>
<keyword evidence="1" id="KW-0507">mRNA processing</keyword>
<evidence type="ECO:0000256" key="2">
    <source>
        <dbReference type="SAM" id="MobiDB-lite"/>
    </source>
</evidence>
<dbReference type="GO" id="GO:0000993">
    <property type="term" value="F:RNA polymerase II complex binding"/>
    <property type="evidence" value="ECO:0007669"/>
    <property type="project" value="InterPro"/>
</dbReference>
<dbReference type="GO" id="GO:0003729">
    <property type="term" value="F:mRNA binding"/>
    <property type="evidence" value="ECO:0007669"/>
    <property type="project" value="InterPro"/>
</dbReference>
<dbReference type="Pfam" id="PF23228">
    <property type="entry name" value="zf_PCFS4"/>
    <property type="match status" value="1"/>
</dbReference>
<dbReference type="GO" id="GO:0031124">
    <property type="term" value="P:mRNA 3'-end processing"/>
    <property type="evidence" value="ECO:0007669"/>
    <property type="project" value="InterPro"/>
</dbReference>
<dbReference type="InterPro" id="IPR057242">
    <property type="entry name" value="PCFS4-like"/>
</dbReference>
<dbReference type="GO" id="GO:0005849">
    <property type="term" value="C:mRNA cleavage factor complex"/>
    <property type="evidence" value="ECO:0007669"/>
    <property type="project" value="TreeGrafter"/>
</dbReference>
<feature type="region of interest" description="Disordered" evidence="2">
    <location>
        <begin position="509"/>
        <end position="538"/>
    </location>
</feature>
<evidence type="ECO:0000313" key="5">
    <source>
        <dbReference type="Proteomes" id="UP001157006"/>
    </source>
</evidence>
<dbReference type="Pfam" id="PF04818">
    <property type="entry name" value="CID"/>
    <property type="match status" value="1"/>
</dbReference>
<dbReference type="FunFam" id="1.25.40.90:FF:000023">
    <property type="entry name" value="polyadenylation and cleavage factor homolog 4"/>
    <property type="match status" value="1"/>
</dbReference>
<feature type="compositionally biased region" description="Polar residues" evidence="2">
    <location>
        <begin position="28"/>
        <end position="49"/>
    </location>
</feature>
<evidence type="ECO:0000259" key="3">
    <source>
        <dbReference type="PROSITE" id="PS51391"/>
    </source>
</evidence>
<dbReference type="InterPro" id="IPR013087">
    <property type="entry name" value="Znf_C2H2_type"/>
</dbReference>
<dbReference type="InterPro" id="IPR008942">
    <property type="entry name" value="ENTH_VHS"/>
</dbReference>
<sequence length="1003" mass="110556">MENLRRPFDRSKEPILKRPRLMKDPDRASNSSGPMIPQRQQQVTSASRFRQNDRDVENDDGGYQPQPLPFQELVAQYKSALAELTFNSKLIINNLTRIADENRAAEKAVAATICANILEVPSEQKLPSLYLLDSIVKNIGRDYIKYFAAKLPEVFCKAYRQVDPPARQSMKHLFGTWKGVFPPQTLQAIDKELGFTPAVNGSSSASATLRSDSQAHHPPHSIHVNPKYFERQRVQESSRTKGVVVDMTGVIAISNDDHVAVNIYLWLSNQHTHRDPFDDPVPEKSASYGGSEHGSNLSRNMGMGIGRTAGSVTELGHRNLYNKAGAGVSGTISGQRNGVGLKHSFSNTEATTISDAQHHPTRNITGIKRNVMSSSWKNSEEEEYMWDEMHTGLTSHGVRTNLGNDAWTADDENLNAEDNHHQIRNVFRTNVDREMTNKSQATQKKQFRHHPSLSWKLQDQQSIDELDKELGHSDGCIPMSGSLLGNANSSAVRMGNRAFLPNARIGGQQFHSVGSESTSGQSPLQQRSPSPPSIDHTCLMENFDKQDHPRTRKTSHFLGGMQSQYIEDSSPTLSPNIPVGDLQRSSQVKDLRGPLPSASFQSRYQQQLRSAHTEVSVKNEKPPLSNVSLARETSEQAATSHTEVASVKRRISSNMPISSSLPSLLGSRPSQSGGSSPATLFSSVSTNASPSSPALPKRPQRKAEQSIRTFTLPPASSNVSSASAQTSGATNKTSNPLASLLSSLVEKGLISTETETPAEVPSEVVARLEDHCDSFSTSSSMPVASLSGSAVVPVPSIKDELDDTAKTPMTLSESTNTDIRNVIGFEFKPNVIRKLHPSVISGLFDDFPHHCSICGLKLKFQEQFNRHLEWHATREREHSGLTMASRWYLKSTDWVAGQAEYSSENEFTDSVDSHDKETDKSQEDAMVLADENQCLCVLCGELFEDVYCQENSEWMFKGAVYVTNSDSDTETGIKDMSSGRGPIIHTRCLSDNLLSSVLKMEQD</sequence>
<dbReference type="Proteomes" id="UP001157006">
    <property type="component" value="Chromosome 3"/>
</dbReference>
<dbReference type="CDD" id="cd16982">
    <property type="entry name" value="CID_Pcf11"/>
    <property type="match status" value="1"/>
</dbReference>
<accession>A0AAV1A108</accession>
<dbReference type="InterPro" id="IPR006569">
    <property type="entry name" value="CID_dom"/>
</dbReference>
<dbReference type="PROSITE" id="PS51391">
    <property type="entry name" value="CID"/>
    <property type="match status" value="1"/>
</dbReference>
<dbReference type="SUPFAM" id="SSF48464">
    <property type="entry name" value="ENTH/VHS domain"/>
    <property type="match status" value="1"/>
</dbReference>
<organism evidence="4 5">
    <name type="scientific">Vicia faba</name>
    <name type="common">Broad bean</name>
    <name type="synonym">Faba vulgaris</name>
    <dbReference type="NCBI Taxonomy" id="3906"/>
    <lineage>
        <taxon>Eukaryota</taxon>
        <taxon>Viridiplantae</taxon>
        <taxon>Streptophyta</taxon>
        <taxon>Embryophyta</taxon>
        <taxon>Tracheophyta</taxon>
        <taxon>Spermatophyta</taxon>
        <taxon>Magnoliopsida</taxon>
        <taxon>eudicotyledons</taxon>
        <taxon>Gunneridae</taxon>
        <taxon>Pentapetalae</taxon>
        <taxon>rosids</taxon>
        <taxon>fabids</taxon>
        <taxon>Fabales</taxon>
        <taxon>Fabaceae</taxon>
        <taxon>Papilionoideae</taxon>
        <taxon>50 kb inversion clade</taxon>
        <taxon>NPAAA clade</taxon>
        <taxon>Hologalegina</taxon>
        <taxon>IRL clade</taxon>
        <taxon>Fabeae</taxon>
        <taxon>Vicia</taxon>
    </lineage>
</organism>
<dbReference type="PROSITE" id="PS00028">
    <property type="entry name" value="ZINC_FINGER_C2H2_1"/>
    <property type="match status" value="1"/>
</dbReference>
<feature type="compositionally biased region" description="Basic and acidic residues" evidence="2">
    <location>
        <begin position="1"/>
        <end position="27"/>
    </location>
</feature>
<dbReference type="EMBL" id="OX451738">
    <property type="protein sequence ID" value="CAI8602565.1"/>
    <property type="molecule type" value="Genomic_DNA"/>
</dbReference>
<feature type="region of interest" description="Disordered" evidence="2">
    <location>
        <begin position="586"/>
        <end position="735"/>
    </location>
</feature>
<dbReference type="SMART" id="SM00582">
    <property type="entry name" value="RPR"/>
    <property type="match status" value="1"/>
</dbReference>
<dbReference type="Gene3D" id="1.25.40.90">
    <property type="match status" value="1"/>
</dbReference>
<feature type="compositionally biased region" description="Polar residues" evidence="2">
    <location>
        <begin position="598"/>
        <end position="610"/>
    </location>
</feature>
<evidence type="ECO:0000313" key="4">
    <source>
        <dbReference type="EMBL" id="CAI8602565.1"/>
    </source>
</evidence>
<protein>
    <recommendedName>
        <fullName evidence="3">CID domain-containing protein</fullName>
    </recommendedName>
</protein>
<dbReference type="PANTHER" id="PTHR15921:SF16">
    <property type="entry name" value="RNA POLYMERASE II-BINDING DOMAIN PROTEIN"/>
    <property type="match status" value="1"/>
</dbReference>
<proteinExistence type="predicted"/>
<feature type="region of interest" description="Disordered" evidence="2">
    <location>
        <begin position="204"/>
        <end position="223"/>
    </location>
</feature>
<feature type="compositionally biased region" description="Basic and acidic residues" evidence="2">
    <location>
        <begin position="611"/>
        <end position="621"/>
    </location>
</feature>
<feature type="region of interest" description="Disordered" evidence="2">
    <location>
        <begin position="1"/>
        <end position="65"/>
    </location>
</feature>
<gene>
    <name evidence="4" type="ORF">VFH_III046280</name>
</gene>
<feature type="compositionally biased region" description="Low complexity" evidence="2">
    <location>
        <begin position="715"/>
        <end position="727"/>
    </location>
</feature>
<dbReference type="GO" id="GO:0005737">
    <property type="term" value="C:cytoplasm"/>
    <property type="evidence" value="ECO:0007669"/>
    <property type="project" value="TreeGrafter"/>
</dbReference>